<reference evidence="1 2" key="1">
    <citation type="submission" date="2019-05" db="EMBL/GenBank/DDBJ databases">
        <title>Genomic analysis of Lentibacillus sp. NKC220-2.</title>
        <authorList>
            <person name="Oh Y.J."/>
        </authorList>
    </citation>
    <scope>NUCLEOTIDE SEQUENCE [LARGE SCALE GENOMIC DNA]</scope>
    <source>
        <strain evidence="1 2">NKC220-2</strain>
    </source>
</reference>
<sequence length="236" mass="27619">MTEVNDIHSKLSEEQLSKIQTNFKEKVKKDAEEMSEQFSRTLDNVITKIDETGWTLPIEMAIYPINVLGQTSEIKDINQFFYWYFTENERYNFVGLVDGILSSTIDEKFKTAIKECVFSYENKKYIITSITLITVIEGILSSFYPDKTNVRMMKVCQIQVDKIEGNKSVIEKYVWLSYNNFVRKLYEKSDFNNTEPSSINRHWLLHGRSEYNLTEIDCLRLFNAVSSICSIVNKEV</sequence>
<accession>A0A5S3QIV1</accession>
<dbReference type="Proteomes" id="UP000306980">
    <property type="component" value="Unassembled WGS sequence"/>
</dbReference>
<evidence type="ECO:0008006" key="3">
    <source>
        <dbReference type="Google" id="ProtNLM"/>
    </source>
</evidence>
<name>A0A5S3QIV1_9BACI</name>
<protein>
    <recommendedName>
        <fullName evidence="3">DUF4209 domain-containing protein</fullName>
    </recommendedName>
</protein>
<dbReference type="RefSeq" id="WP_138602662.1">
    <property type="nucleotide sequence ID" value="NZ_VCIA01000001.1"/>
</dbReference>
<dbReference type="OrthoDB" id="2838806at2"/>
<dbReference type="EMBL" id="VCIA01000001">
    <property type="protein sequence ID" value="TMN21852.1"/>
    <property type="molecule type" value="Genomic_DNA"/>
</dbReference>
<gene>
    <name evidence="1" type="ORF">FFL34_06790</name>
</gene>
<proteinExistence type="predicted"/>
<organism evidence="1 2">
    <name type="scientific">Lentibacillus cibarius</name>
    <dbReference type="NCBI Taxonomy" id="2583219"/>
    <lineage>
        <taxon>Bacteria</taxon>
        <taxon>Bacillati</taxon>
        <taxon>Bacillota</taxon>
        <taxon>Bacilli</taxon>
        <taxon>Bacillales</taxon>
        <taxon>Bacillaceae</taxon>
        <taxon>Lentibacillus</taxon>
    </lineage>
</organism>
<dbReference type="AlphaFoldDB" id="A0A5S3QIV1"/>
<evidence type="ECO:0000313" key="1">
    <source>
        <dbReference type="EMBL" id="TMN21852.1"/>
    </source>
</evidence>
<comment type="caution">
    <text evidence="1">The sequence shown here is derived from an EMBL/GenBank/DDBJ whole genome shotgun (WGS) entry which is preliminary data.</text>
</comment>
<evidence type="ECO:0000313" key="2">
    <source>
        <dbReference type="Proteomes" id="UP000306980"/>
    </source>
</evidence>